<dbReference type="PANTHER" id="PTHR36838:SF1">
    <property type="entry name" value="SLR1864 PROTEIN"/>
    <property type="match status" value="1"/>
</dbReference>
<evidence type="ECO:0000256" key="7">
    <source>
        <dbReference type="ARBA" id="ARBA00023136"/>
    </source>
</evidence>
<dbReference type="Pfam" id="PF03547">
    <property type="entry name" value="Mem_trans"/>
    <property type="match status" value="1"/>
</dbReference>
<keyword evidence="6 8" id="KW-1133">Transmembrane helix</keyword>
<keyword evidence="7 8" id="KW-0472">Membrane</keyword>
<organism evidence="9 10">
    <name type="scientific">Lamprobacter modestohalophilus</name>
    <dbReference type="NCBI Taxonomy" id="1064514"/>
    <lineage>
        <taxon>Bacteria</taxon>
        <taxon>Pseudomonadati</taxon>
        <taxon>Pseudomonadota</taxon>
        <taxon>Gammaproteobacteria</taxon>
        <taxon>Chromatiales</taxon>
        <taxon>Chromatiaceae</taxon>
        <taxon>Lamprobacter</taxon>
    </lineage>
</organism>
<dbReference type="Gene3D" id="1.20.1530.20">
    <property type="match status" value="1"/>
</dbReference>
<dbReference type="AlphaFoldDB" id="A0A9X1B7F6"/>
<dbReference type="GO" id="GO:0055085">
    <property type="term" value="P:transmembrane transport"/>
    <property type="evidence" value="ECO:0007669"/>
    <property type="project" value="InterPro"/>
</dbReference>
<dbReference type="InterPro" id="IPR004776">
    <property type="entry name" value="Mem_transp_PIN-like"/>
</dbReference>
<evidence type="ECO:0000256" key="8">
    <source>
        <dbReference type="SAM" id="Phobius"/>
    </source>
</evidence>
<keyword evidence="3" id="KW-0813">Transport</keyword>
<evidence type="ECO:0000313" key="9">
    <source>
        <dbReference type="EMBL" id="MBK1621752.1"/>
    </source>
</evidence>
<comment type="similarity">
    <text evidence="2">Belongs to the auxin efflux carrier (TC 2.A.69) family.</text>
</comment>
<evidence type="ECO:0000256" key="1">
    <source>
        <dbReference type="ARBA" id="ARBA00004651"/>
    </source>
</evidence>
<evidence type="ECO:0000256" key="3">
    <source>
        <dbReference type="ARBA" id="ARBA00022448"/>
    </source>
</evidence>
<dbReference type="PANTHER" id="PTHR36838">
    <property type="entry name" value="AUXIN EFFLUX CARRIER FAMILY PROTEIN"/>
    <property type="match status" value="1"/>
</dbReference>
<proteinExistence type="inferred from homology"/>
<protein>
    <recommendedName>
        <fullName evidence="11">AEC family transporter</fullName>
    </recommendedName>
</protein>
<name>A0A9X1B7F6_9GAMM</name>
<keyword evidence="4" id="KW-1003">Cell membrane</keyword>
<dbReference type="Proteomes" id="UP001138768">
    <property type="component" value="Unassembled WGS sequence"/>
</dbReference>
<feature type="transmembrane region" description="Helical" evidence="8">
    <location>
        <begin position="29"/>
        <end position="47"/>
    </location>
</feature>
<dbReference type="GO" id="GO:0005886">
    <property type="term" value="C:plasma membrane"/>
    <property type="evidence" value="ECO:0007669"/>
    <property type="project" value="UniProtKB-SubCell"/>
</dbReference>
<accession>A0A9X1B7F6</accession>
<keyword evidence="10" id="KW-1185">Reference proteome</keyword>
<keyword evidence="5 8" id="KW-0812">Transmembrane</keyword>
<evidence type="ECO:0008006" key="11">
    <source>
        <dbReference type="Google" id="ProtNLM"/>
    </source>
</evidence>
<dbReference type="RefSeq" id="WP_200251931.1">
    <property type="nucleotide sequence ID" value="NZ_JAXUFI010000027.1"/>
</dbReference>
<dbReference type="EMBL" id="NRRY01000111">
    <property type="protein sequence ID" value="MBK1621752.1"/>
    <property type="molecule type" value="Genomic_DNA"/>
</dbReference>
<evidence type="ECO:0000256" key="5">
    <source>
        <dbReference type="ARBA" id="ARBA00022692"/>
    </source>
</evidence>
<sequence length="81" mass="8793">MGLIKLFLKPILVWLPSLALPLSAMQLEVLIIEAAMPSALLAVVLARRYGCDAELASQLVLATSLGCLFSMLLITRLLWPS</sequence>
<reference evidence="9 10" key="1">
    <citation type="journal article" date="2020" name="Microorganisms">
        <title>Osmotic Adaptation and Compatible Solute Biosynthesis of Phototrophic Bacteria as Revealed from Genome Analyses.</title>
        <authorList>
            <person name="Imhoff J.F."/>
            <person name="Rahn T."/>
            <person name="Kunzel S."/>
            <person name="Keller A."/>
            <person name="Neulinger S.C."/>
        </authorList>
    </citation>
    <scope>NUCLEOTIDE SEQUENCE [LARGE SCALE GENOMIC DNA]</scope>
    <source>
        <strain evidence="9 10">DSM 25653</strain>
    </source>
</reference>
<feature type="transmembrane region" description="Helical" evidence="8">
    <location>
        <begin position="59"/>
        <end position="79"/>
    </location>
</feature>
<comment type="caution">
    <text evidence="9">The sequence shown here is derived from an EMBL/GenBank/DDBJ whole genome shotgun (WGS) entry which is preliminary data.</text>
</comment>
<evidence type="ECO:0000256" key="2">
    <source>
        <dbReference type="ARBA" id="ARBA00010145"/>
    </source>
</evidence>
<evidence type="ECO:0000256" key="4">
    <source>
        <dbReference type="ARBA" id="ARBA00022475"/>
    </source>
</evidence>
<dbReference type="InterPro" id="IPR038770">
    <property type="entry name" value="Na+/solute_symporter_sf"/>
</dbReference>
<evidence type="ECO:0000313" key="10">
    <source>
        <dbReference type="Proteomes" id="UP001138768"/>
    </source>
</evidence>
<comment type="subcellular location">
    <subcellularLocation>
        <location evidence="1">Cell membrane</location>
        <topology evidence="1">Multi-pass membrane protein</topology>
    </subcellularLocation>
</comment>
<evidence type="ECO:0000256" key="6">
    <source>
        <dbReference type="ARBA" id="ARBA00022989"/>
    </source>
</evidence>
<gene>
    <name evidence="9" type="ORF">CKO42_25885</name>
</gene>